<gene>
    <name evidence="5" type="ORF">GZ78_07100</name>
</gene>
<evidence type="ECO:0000256" key="3">
    <source>
        <dbReference type="RuleBase" id="RU000363"/>
    </source>
</evidence>
<evidence type="ECO:0000256" key="1">
    <source>
        <dbReference type="ARBA" id="ARBA00006484"/>
    </source>
</evidence>
<dbReference type="PANTHER" id="PTHR45024:SF2">
    <property type="entry name" value="SCP2 DOMAIN-CONTAINING PROTEIN"/>
    <property type="match status" value="1"/>
</dbReference>
<dbReference type="PANTHER" id="PTHR45024">
    <property type="entry name" value="DEHYDROGENASES, SHORT CHAIN"/>
    <property type="match status" value="1"/>
</dbReference>
<protein>
    <submittedName>
        <fullName evidence="5">Short-chain dehydrogenase</fullName>
    </submittedName>
</protein>
<dbReference type="InterPro" id="IPR002347">
    <property type="entry name" value="SDR_fam"/>
</dbReference>
<dbReference type="AlphaFoldDB" id="A0A081NMH6"/>
<dbReference type="GO" id="GO:0016491">
    <property type="term" value="F:oxidoreductase activity"/>
    <property type="evidence" value="ECO:0007669"/>
    <property type="project" value="UniProtKB-KW"/>
</dbReference>
<proteinExistence type="inferred from homology"/>
<feature type="domain" description="Ketoreductase" evidence="4">
    <location>
        <begin position="12"/>
        <end position="205"/>
    </location>
</feature>
<dbReference type="PRINTS" id="PR00080">
    <property type="entry name" value="SDRFAMILY"/>
</dbReference>
<dbReference type="PRINTS" id="PR00081">
    <property type="entry name" value="GDHRDH"/>
</dbReference>
<dbReference type="Proteomes" id="UP000028073">
    <property type="component" value="Unassembled WGS sequence"/>
</dbReference>
<dbReference type="NCBIfam" id="NF005861">
    <property type="entry name" value="PRK07791.1"/>
    <property type="match status" value="1"/>
</dbReference>
<dbReference type="FunFam" id="3.40.50.720:FF:000446">
    <property type="entry name" value="Short chain dehydrogenase"/>
    <property type="match status" value="1"/>
</dbReference>
<dbReference type="Gene3D" id="3.40.50.720">
    <property type="entry name" value="NAD(P)-binding Rossmann-like Domain"/>
    <property type="match status" value="1"/>
</dbReference>
<dbReference type="InterPro" id="IPR036291">
    <property type="entry name" value="NAD(P)-bd_dom_sf"/>
</dbReference>
<dbReference type="Pfam" id="PF00106">
    <property type="entry name" value="adh_short"/>
    <property type="match status" value="1"/>
</dbReference>
<dbReference type="PROSITE" id="PS00061">
    <property type="entry name" value="ADH_SHORT"/>
    <property type="match status" value="1"/>
</dbReference>
<keyword evidence="6" id="KW-1185">Reference proteome</keyword>
<dbReference type="InterPro" id="IPR020904">
    <property type="entry name" value="Sc_DH/Rdtase_CS"/>
</dbReference>
<evidence type="ECO:0000259" key="4">
    <source>
        <dbReference type="SMART" id="SM00822"/>
    </source>
</evidence>
<dbReference type="RefSeq" id="WP_034833599.1">
    <property type="nucleotide sequence ID" value="NZ_JOKH01000001.1"/>
</dbReference>
<sequence length="296" mass="31085">MALSKEGLVKDRVVIITGAGGGLGKAYAEAFAAEGAKVIVNDINEKAANEVVNAIVAAGGTAVANTNDITDYEESAQIVKQAIDSFGDLHVVVNNAGVCRDRMFASLSESDWDRVMSVHLKGHFCIASNAVKYWREQSKGGKEVSARIINTSSGAGLQGSIGQSNYAAAKGGIASLTLVQAAELARYGITANGLAPAARTGMTEDVFADMMKKPEDGFDFYAPENVAPLVVWLGSEESKHVSGKLFEVEGGKISLADGWRQGPQKDKGARWEAAEMGEAVASLIEEAVPAQKVYGT</sequence>
<keyword evidence="2" id="KW-0560">Oxidoreductase</keyword>
<evidence type="ECO:0000313" key="5">
    <source>
        <dbReference type="EMBL" id="KEQ19649.1"/>
    </source>
</evidence>
<organism evidence="5 6">
    <name type="scientific">Endozoicomonas numazuensis</name>
    <dbReference type="NCBI Taxonomy" id="1137799"/>
    <lineage>
        <taxon>Bacteria</taxon>
        <taxon>Pseudomonadati</taxon>
        <taxon>Pseudomonadota</taxon>
        <taxon>Gammaproteobacteria</taxon>
        <taxon>Oceanospirillales</taxon>
        <taxon>Endozoicomonadaceae</taxon>
        <taxon>Endozoicomonas</taxon>
    </lineage>
</organism>
<dbReference type="eggNOG" id="COG1028">
    <property type="taxonomic scope" value="Bacteria"/>
</dbReference>
<dbReference type="InterPro" id="IPR051687">
    <property type="entry name" value="Peroxisomal_Beta-Oxidation"/>
</dbReference>
<evidence type="ECO:0000313" key="6">
    <source>
        <dbReference type="Proteomes" id="UP000028073"/>
    </source>
</evidence>
<evidence type="ECO:0000256" key="2">
    <source>
        <dbReference type="ARBA" id="ARBA00023002"/>
    </source>
</evidence>
<dbReference type="SMART" id="SM00822">
    <property type="entry name" value="PKS_KR"/>
    <property type="match status" value="1"/>
</dbReference>
<dbReference type="InterPro" id="IPR057326">
    <property type="entry name" value="KR_dom"/>
</dbReference>
<reference evidence="5 6" key="1">
    <citation type="submission" date="2014-06" db="EMBL/GenBank/DDBJ databases">
        <title>Whole Genome Sequences of Three Symbiotic Endozoicomonas Bacteria.</title>
        <authorList>
            <person name="Neave M.J."/>
            <person name="Apprill A."/>
            <person name="Voolstra C.R."/>
        </authorList>
    </citation>
    <scope>NUCLEOTIDE SEQUENCE [LARGE SCALE GENOMIC DNA]</scope>
    <source>
        <strain evidence="5 6">DSM 25634</strain>
    </source>
</reference>
<dbReference type="SUPFAM" id="SSF51735">
    <property type="entry name" value="NAD(P)-binding Rossmann-fold domains"/>
    <property type="match status" value="1"/>
</dbReference>
<accession>A0A081NMH6</accession>
<dbReference type="EMBL" id="JOKH01000001">
    <property type="protein sequence ID" value="KEQ19649.1"/>
    <property type="molecule type" value="Genomic_DNA"/>
</dbReference>
<comment type="caution">
    <text evidence="5">The sequence shown here is derived from an EMBL/GenBank/DDBJ whole genome shotgun (WGS) entry which is preliminary data.</text>
</comment>
<comment type="similarity">
    <text evidence="1 3">Belongs to the short-chain dehydrogenases/reductases (SDR) family.</text>
</comment>
<name>A0A081NMH6_9GAMM</name>
<dbReference type="STRING" id="1137799.GZ78_07100"/>
<dbReference type="OrthoDB" id="9804774at2"/>